<dbReference type="PANTHER" id="PTHR30033:SF1">
    <property type="entry name" value="FLAGELLAR HOOK-ASSOCIATED PROTEIN 1"/>
    <property type="match status" value="1"/>
</dbReference>
<dbReference type="GO" id="GO:0005198">
    <property type="term" value="F:structural molecule activity"/>
    <property type="evidence" value="ECO:0007669"/>
    <property type="project" value="UniProtKB-UniRule"/>
</dbReference>
<feature type="domain" description="Flagellar hook-associated protein FlgK helical" evidence="11">
    <location>
        <begin position="102"/>
        <end position="292"/>
    </location>
</feature>
<name>A0A135L6N4_9BACI</name>
<accession>A0A135L6N4</accession>
<organism evidence="12 13">
    <name type="scientific">Tepidibacillus decaturensis</name>
    <dbReference type="NCBI Taxonomy" id="1413211"/>
    <lineage>
        <taxon>Bacteria</taxon>
        <taxon>Bacillati</taxon>
        <taxon>Bacillota</taxon>
        <taxon>Bacilli</taxon>
        <taxon>Bacillales</taxon>
        <taxon>Bacillaceae</taxon>
        <taxon>Tepidibacillus</taxon>
    </lineage>
</organism>
<dbReference type="EMBL" id="LSKU01000001">
    <property type="protein sequence ID" value="KXG44473.1"/>
    <property type="molecule type" value="Genomic_DNA"/>
</dbReference>
<dbReference type="SUPFAM" id="SSF64518">
    <property type="entry name" value="Phase 1 flagellin"/>
    <property type="match status" value="1"/>
</dbReference>
<keyword evidence="5 7" id="KW-0964">Secreted</keyword>
<dbReference type="RefSeq" id="WP_068726245.1">
    <property type="nucleotide sequence ID" value="NZ_LSKU01000001.1"/>
</dbReference>
<feature type="coiled-coil region" evidence="8">
    <location>
        <begin position="173"/>
        <end position="224"/>
    </location>
</feature>
<keyword evidence="6 7" id="KW-0975">Bacterial flagellum</keyword>
<gene>
    <name evidence="7" type="primary">flgK</name>
    <name evidence="12" type="ORF">U473_10960</name>
</gene>
<evidence type="ECO:0000259" key="10">
    <source>
        <dbReference type="Pfam" id="PF06429"/>
    </source>
</evidence>
<dbReference type="PANTHER" id="PTHR30033">
    <property type="entry name" value="FLAGELLAR HOOK-ASSOCIATED PROTEIN 1"/>
    <property type="match status" value="1"/>
</dbReference>
<evidence type="ECO:0000259" key="9">
    <source>
        <dbReference type="Pfam" id="PF00460"/>
    </source>
</evidence>
<dbReference type="NCBIfam" id="TIGR02492">
    <property type="entry name" value="flgK_ends"/>
    <property type="match status" value="1"/>
</dbReference>
<dbReference type="Pfam" id="PF22638">
    <property type="entry name" value="FlgK_D1"/>
    <property type="match status" value="1"/>
</dbReference>
<dbReference type="OrthoDB" id="9802553at2"/>
<evidence type="ECO:0000256" key="3">
    <source>
        <dbReference type="ARBA" id="ARBA00009677"/>
    </source>
</evidence>
<keyword evidence="12" id="KW-0282">Flagellum</keyword>
<protein>
    <recommendedName>
        <fullName evidence="4 7">Flagellar hook-associated protein 1</fullName>
        <shortName evidence="7">HAP1</shortName>
    </recommendedName>
</protein>
<evidence type="ECO:0000256" key="4">
    <source>
        <dbReference type="ARBA" id="ARBA00016244"/>
    </source>
</evidence>
<evidence type="ECO:0000256" key="6">
    <source>
        <dbReference type="ARBA" id="ARBA00023143"/>
    </source>
</evidence>
<dbReference type="InterPro" id="IPR053927">
    <property type="entry name" value="FlgK_helical"/>
</dbReference>
<keyword evidence="13" id="KW-1185">Reference proteome</keyword>
<dbReference type="PRINTS" id="PR01005">
    <property type="entry name" value="FLGHOOKAP1"/>
</dbReference>
<evidence type="ECO:0000313" key="12">
    <source>
        <dbReference type="EMBL" id="KXG44473.1"/>
    </source>
</evidence>
<comment type="similarity">
    <text evidence="3 7">Belongs to the flagella basal body rod proteins family.</text>
</comment>
<keyword evidence="12" id="KW-0969">Cilium</keyword>
<keyword evidence="12" id="KW-0966">Cell projection</keyword>
<evidence type="ECO:0000256" key="1">
    <source>
        <dbReference type="ARBA" id="ARBA00004365"/>
    </source>
</evidence>
<comment type="subcellular location">
    <subcellularLocation>
        <location evidence="1 7">Bacterial flagellum</location>
    </subcellularLocation>
    <subcellularLocation>
        <location evidence="2 7">Secreted</location>
    </subcellularLocation>
</comment>
<dbReference type="InterPro" id="IPR010930">
    <property type="entry name" value="Flg_bb/hook_C_dom"/>
</dbReference>
<reference evidence="12 13" key="1">
    <citation type="submission" date="2016-02" db="EMBL/GenBank/DDBJ databases">
        <title>Draft Genome for Tepidibacillus decaturensis nov. sp. Strain Z9, an Anaerobic, Moderately Thermophilic and Heterotrophic Bacterium from Deep Subsurface of the Illinois Basin, USA.</title>
        <authorList>
            <person name="Dong Y."/>
            <person name="Chang J.Y."/>
            <person name="Sanford R."/>
            <person name="Fouke B.W."/>
        </authorList>
    </citation>
    <scope>NUCLEOTIDE SEQUENCE [LARGE SCALE GENOMIC DNA]</scope>
    <source>
        <strain evidence="12 13">Z9</strain>
    </source>
</reference>
<feature type="domain" description="Flagellar basal body rod protein N-terminal" evidence="9">
    <location>
        <begin position="8"/>
        <end position="38"/>
    </location>
</feature>
<dbReference type="Pfam" id="PF00460">
    <property type="entry name" value="Flg_bb_rod"/>
    <property type="match status" value="1"/>
</dbReference>
<dbReference type="GO" id="GO:0009424">
    <property type="term" value="C:bacterial-type flagellum hook"/>
    <property type="evidence" value="ECO:0007669"/>
    <property type="project" value="UniProtKB-UniRule"/>
</dbReference>
<dbReference type="STRING" id="1413211.U473_10960"/>
<dbReference type="Pfam" id="PF06429">
    <property type="entry name" value="Flg_bbr_C"/>
    <property type="match status" value="1"/>
</dbReference>
<dbReference type="AlphaFoldDB" id="A0A135L6N4"/>
<evidence type="ECO:0000256" key="8">
    <source>
        <dbReference type="SAM" id="Coils"/>
    </source>
</evidence>
<comment type="caution">
    <text evidence="12">The sequence shown here is derived from an EMBL/GenBank/DDBJ whole genome shotgun (WGS) entry which is preliminary data.</text>
</comment>
<dbReference type="InterPro" id="IPR001444">
    <property type="entry name" value="Flag_bb_rod_N"/>
</dbReference>
<evidence type="ECO:0000256" key="5">
    <source>
        <dbReference type="ARBA" id="ARBA00022525"/>
    </source>
</evidence>
<dbReference type="GO" id="GO:0044780">
    <property type="term" value="P:bacterial-type flagellum assembly"/>
    <property type="evidence" value="ECO:0007669"/>
    <property type="project" value="InterPro"/>
</dbReference>
<evidence type="ECO:0000256" key="7">
    <source>
        <dbReference type="RuleBase" id="RU362065"/>
    </source>
</evidence>
<dbReference type="InterPro" id="IPR002371">
    <property type="entry name" value="FlgK"/>
</dbReference>
<evidence type="ECO:0000259" key="11">
    <source>
        <dbReference type="Pfam" id="PF22638"/>
    </source>
</evidence>
<dbReference type="GO" id="GO:0005576">
    <property type="term" value="C:extracellular region"/>
    <property type="evidence" value="ECO:0007669"/>
    <property type="project" value="UniProtKB-SubCell"/>
</dbReference>
<evidence type="ECO:0000313" key="13">
    <source>
        <dbReference type="Proteomes" id="UP000070352"/>
    </source>
</evidence>
<dbReference type="Proteomes" id="UP000070352">
    <property type="component" value="Unassembled WGS sequence"/>
</dbReference>
<sequence length="528" mass="57988">MRSTFHGLETAKRGLFAQQTAIQTTGHNIANANTKGYTRQMVDFVASKPIEAPGLSHSTAPGQLGTGVDFSNIRRIRESFLDEQFRNQNKDYGDWTIRQDTLEKLEAIVNEPSDYGIRSVVDDFWNAWQDLAGQPDNLTARSVVMERAGAMADAFNDVASKLQNLKNDLTESINIKVTEVNTLTKQIANLNKEIFRVEGLGDHANDLRDQRDLLTDQLSKLVNIDVINAPNGYTIKMGNTELVNGINVPTVLDANALPADLTSGEIHGYLLSRDQYVQDFQAQMDAMVKGLVEGEFELTIPTGTILPDGTTLTKTDGTTVTYTGDANQRTVTSDITVIIKGINGLHQLGYTLQDPLQAGGLFFTTKDGSGSFTANNIQVNQDITADVRNIAASTRTYTYNDGTNPPVEKVVKGNNQLALWIGQMRNVSITFDNTNNAVSGEGTFDEYFRSMVGQLGVKAQEATRQAENQKVLVEQVDSRRESVSGVSLDEEMANLIKFQHAYNASARMITTIDEMLDKIINGMGIVGR</sequence>
<keyword evidence="8" id="KW-0175">Coiled coil</keyword>
<proteinExistence type="inferred from homology"/>
<feature type="domain" description="Flagellar basal-body/hook protein C-terminal" evidence="10">
    <location>
        <begin position="483"/>
        <end position="521"/>
    </location>
</feature>
<evidence type="ECO:0000256" key="2">
    <source>
        <dbReference type="ARBA" id="ARBA00004613"/>
    </source>
</evidence>